<feature type="transmembrane region" description="Helical" evidence="1">
    <location>
        <begin position="167"/>
        <end position="188"/>
    </location>
</feature>
<evidence type="ECO:0000313" key="2">
    <source>
        <dbReference type="EMBL" id="KPV44932.1"/>
    </source>
</evidence>
<organism evidence="2 3">
    <name type="scientific">Alicyclobacillus ferrooxydans</name>
    <dbReference type="NCBI Taxonomy" id="471514"/>
    <lineage>
        <taxon>Bacteria</taxon>
        <taxon>Bacillati</taxon>
        <taxon>Bacillota</taxon>
        <taxon>Bacilli</taxon>
        <taxon>Bacillales</taxon>
        <taxon>Alicyclobacillaceae</taxon>
        <taxon>Alicyclobacillus</taxon>
    </lineage>
</organism>
<evidence type="ECO:0008006" key="4">
    <source>
        <dbReference type="Google" id="ProtNLM"/>
    </source>
</evidence>
<feature type="transmembrane region" description="Helical" evidence="1">
    <location>
        <begin position="44"/>
        <end position="63"/>
    </location>
</feature>
<dbReference type="EMBL" id="LJCO01000019">
    <property type="protein sequence ID" value="KPV44932.1"/>
    <property type="molecule type" value="Genomic_DNA"/>
</dbReference>
<feature type="transmembrane region" description="Helical" evidence="1">
    <location>
        <begin position="136"/>
        <end position="155"/>
    </location>
</feature>
<sequence>MGIVHTLQRVPSEYAGAIMVVLGAWIFLRLERNQQTRAAVSERALEFLFTYIIIARLSGLFLHPGELLHMNVWTLLAQAPSQGWVYGLVGAVLIVLWRMRIHKQRDWPVLMAATNASLFGIAIWWLIRVFIDQGPFLVRTIGMLLITVFLLLFSLRKPSTWTLPHRIWTLMAVALLLTSIGLPKIVQLGLFTPVQWFAVLILFAGLAAEAALDIQKQKDPQRHSVPNRNE</sequence>
<keyword evidence="1" id="KW-0812">Transmembrane</keyword>
<feature type="transmembrane region" description="Helical" evidence="1">
    <location>
        <begin position="75"/>
        <end position="97"/>
    </location>
</feature>
<reference evidence="2 3" key="1">
    <citation type="submission" date="2015-09" db="EMBL/GenBank/DDBJ databases">
        <title>Draft genome sequence of Alicyclobacillus ferrooxydans DSM 22381.</title>
        <authorList>
            <person name="Hemp J."/>
        </authorList>
    </citation>
    <scope>NUCLEOTIDE SEQUENCE [LARGE SCALE GENOMIC DNA]</scope>
    <source>
        <strain evidence="2 3">TC-34</strain>
    </source>
</reference>
<feature type="transmembrane region" description="Helical" evidence="1">
    <location>
        <begin position="194"/>
        <end position="212"/>
    </location>
</feature>
<dbReference type="RefSeq" id="WP_054968039.1">
    <property type="nucleotide sequence ID" value="NZ_LJCO01000019.1"/>
</dbReference>
<gene>
    <name evidence="2" type="ORF">AN477_04815</name>
</gene>
<comment type="caution">
    <text evidence="2">The sequence shown here is derived from an EMBL/GenBank/DDBJ whole genome shotgun (WGS) entry which is preliminary data.</text>
</comment>
<keyword evidence="3" id="KW-1185">Reference proteome</keyword>
<evidence type="ECO:0000313" key="3">
    <source>
        <dbReference type="Proteomes" id="UP000050482"/>
    </source>
</evidence>
<proteinExistence type="predicted"/>
<protein>
    <recommendedName>
        <fullName evidence="4">Prolipoprotein diacylglyceryl transferase</fullName>
    </recommendedName>
</protein>
<feature type="transmembrane region" description="Helical" evidence="1">
    <location>
        <begin position="109"/>
        <end position="130"/>
    </location>
</feature>
<dbReference type="PATRIC" id="fig|471514.4.peg.3120"/>
<dbReference type="Proteomes" id="UP000050482">
    <property type="component" value="Unassembled WGS sequence"/>
</dbReference>
<accession>A0A0P9ENB6</accession>
<keyword evidence="1" id="KW-1133">Transmembrane helix</keyword>
<name>A0A0P9ENB6_9BACL</name>
<feature type="transmembrane region" description="Helical" evidence="1">
    <location>
        <begin position="14"/>
        <end position="32"/>
    </location>
</feature>
<keyword evidence="1" id="KW-0472">Membrane</keyword>
<dbReference type="AlphaFoldDB" id="A0A0P9ENB6"/>
<evidence type="ECO:0000256" key="1">
    <source>
        <dbReference type="SAM" id="Phobius"/>
    </source>
</evidence>